<keyword evidence="6 8" id="KW-1133">Transmembrane helix</keyword>
<accession>A0A094IXJ4</accession>
<evidence type="ECO:0000256" key="1">
    <source>
        <dbReference type="ARBA" id="ARBA00004651"/>
    </source>
</evidence>
<gene>
    <name evidence="10" type="ORF">IDSA_03875</name>
</gene>
<keyword evidence="11" id="KW-1185">Reference proteome</keyword>
<dbReference type="InterPro" id="IPR047817">
    <property type="entry name" value="ABC2_TM_bact-type"/>
</dbReference>
<feature type="transmembrane region" description="Helical" evidence="8">
    <location>
        <begin position="285"/>
        <end position="303"/>
    </location>
</feature>
<evidence type="ECO:0000256" key="7">
    <source>
        <dbReference type="ARBA" id="ARBA00023136"/>
    </source>
</evidence>
<dbReference type="OrthoDB" id="9808686at2"/>
<sequence>MGWLRSLTRFWAIASKEIKQLARDRLTLAMIIGVPLLEITLFGYAINTDVRQLEAAVADQANTTASRELVRSAEATQVIRVIETVAGPVELKRQLDAGRIDVGIFIPPDFERRLQDLERPAAQLLINGSDPIIANIARQLVRLPAPFTAADRSPAVLEARNYYNPEERTEVQIVPGLIGVILNLTMVLFTAIAIVRERERGNLELLIATPVQRGELILGKIFPYIIIGMIQMNIILFVGTWLFDVPLRGSIWDLYVAAAFFVIATLALGITISTMAKTQFQAMQLTVFTFLPSILLSGFMFPFEGMPEPAQYIGEVLPLTHFVRLTRGIVLRGSELNQLLPELFALTAFSVVMVTIAILRFRKRLD</sequence>
<dbReference type="PANTHER" id="PTHR30294:SF29">
    <property type="entry name" value="MULTIDRUG ABC TRANSPORTER PERMEASE YBHS-RELATED"/>
    <property type="match status" value="1"/>
</dbReference>
<feature type="transmembrane region" description="Helical" evidence="8">
    <location>
        <begin position="173"/>
        <end position="195"/>
    </location>
</feature>
<keyword evidence="7 8" id="KW-0472">Membrane</keyword>
<dbReference type="eggNOG" id="COG0842">
    <property type="taxonomic scope" value="Bacteria"/>
</dbReference>
<evidence type="ECO:0000313" key="11">
    <source>
        <dbReference type="Proteomes" id="UP000054363"/>
    </source>
</evidence>
<comment type="subcellular location">
    <subcellularLocation>
        <location evidence="8">Cell inner membrane</location>
        <topology evidence="8">Multi-pass membrane protein</topology>
    </subcellularLocation>
    <subcellularLocation>
        <location evidence="1">Cell membrane</location>
        <topology evidence="1">Multi-pass membrane protein</topology>
    </subcellularLocation>
</comment>
<dbReference type="PROSITE" id="PS51012">
    <property type="entry name" value="ABC_TM2"/>
    <property type="match status" value="1"/>
</dbReference>
<proteinExistence type="inferred from homology"/>
<dbReference type="Pfam" id="PF12698">
    <property type="entry name" value="ABC2_membrane_3"/>
    <property type="match status" value="1"/>
</dbReference>
<dbReference type="GO" id="GO:0043190">
    <property type="term" value="C:ATP-binding cassette (ABC) transporter complex"/>
    <property type="evidence" value="ECO:0007669"/>
    <property type="project" value="InterPro"/>
</dbReference>
<dbReference type="RefSeq" id="WP_034774356.1">
    <property type="nucleotide sequence ID" value="NZ_JPER01000001.1"/>
</dbReference>
<comment type="caution">
    <text evidence="10">The sequence shown here is derived from an EMBL/GenBank/DDBJ whole genome shotgun (WGS) entry which is preliminary data.</text>
</comment>
<keyword evidence="3 8" id="KW-0813">Transport</keyword>
<evidence type="ECO:0000256" key="2">
    <source>
        <dbReference type="ARBA" id="ARBA00007783"/>
    </source>
</evidence>
<evidence type="ECO:0000259" key="9">
    <source>
        <dbReference type="PROSITE" id="PS51012"/>
    </source>
</evidence>
<evidence type="ECO:0000256" key="8">
    <source>
        <dbReference type="RuleBase" id="RU361157"/>
    </source>
</evidence>
<keyword evidence="4 8" id="KW-1003">Cell membrane</keyword>
<dbReference type="Proteomes" id="UP000054363">
    <property type="component" value="Unassembled WGS sequence"/>
</dbReference>
<protein>
    <recommendedName>
        <fullName evidence="8">Transport permease protein</fullName>
    </recommendedName>
</protein>
<evidence type="ECO:0000256" key="5">
    <source>
        <dbReference type="ARBA" id="ARBA00022692"/>
    </source>
</evidence>
<feature type="domain" description="ABC transmembrane type-2" evidence="9">
    <location>
        <begin position="137"/>
        <end position="364"/>
    </location>
</feature>
<dbReference type="Gene3D" id="3.40.1710.10">
    <property type="entry name" value="abc type-2 transporter like domain"/>
    <property type="match status" value="1"/>
</dbReference>
<evidence type="ECO:0000256" key="6">
    <source>
        <dbReference type="ARBA" id="ARBA00022989"/>
    </source>
</evidence>
<feature type="transmembrane region" description="Helical" evidence="8">
    <location>
        <begin position="221"/>
        <end position="242"/>
    </location>
</feature>
<dbReference type="InterPro" id="IPR051449">
    <property type="entry name" value="ABC-2_transporter_component"/>
</dbReference>
<evidence type="ECO:0000256" key="4">
    <source>
        <dbReference type="ARBA" id="ARBA00022475"/>
    </source>
</evidence>
<dbReference type="PANTHER" id="PTHR30294">
    <property type="entry name" value="MEMBRANE COMPONENT OF ABC TRANSPORTER YHHJ-RELATED"/>
    <property type="match status" value="1"/>
</dbReference>
<dbReference type="AlphaFoldDB" id="A0A094IXJ4"/>
<dbReference type="GO" id="GO:0140359">
    <property type="term" value="F:ABC-type transporter activity"/>
    <property type="evidence" value="ECO:0007669"/>
    <property type="project" value="InterPro"/>
</dbReference>
<name>A0A094IXJ4_9GAMM</name>
<keyword evidence="5 8" id="KW-0812">Transmembrane</keyword>
<dbReference type="STRING" id="435908.IDSA_03875"/>
<reference evidence="10 11" key="1">
    <citation type="submission" date="2014-06" db="EMBL/GenBank/DDBJ databases">
        <title>The draft genome sequence of Idiomarina salinarum ISL-52.</title>
        <authorList>
            <person name="Du J."/>
            <person name="Shao Z."/>
        </authorList>
    </citation>
    <scope>NUCLEOTIDE SEQUENCE [LARGE SCALE GENOMIC DNA]</scope>
    <source>
        <strain evidence="10 11">ISL-52</strain>
    </source>
</reference>
<comment type="similarity">
    <text evidence="2 8">Belongs to the ABC-2 integral membrane protein family.</text>
</comment>
<feature type="transmembrane region" description="Helical" evidence="8">
    <location>
        <begin position="343"/>
        <end position="361"/>
    </location>
</feature>
<organism evidence="10 11">
    <name type="scientific">Pseudidiomarina salinarum</name>
    <dbReference type="NCBI Taxonomy" id="435908"/>
    <lineage>
        <taxon>Bacteria</taxon>
        <taxon>Pseudomonadati</taxon>
        <taxon>Pseudomonadota</taxon>
        <taxon>Gammaproteobacteria</taxon>
        <taxon>Alteromonadales</taxon>
        <taxon>Idiomarinaceae</taxon>
        <taxon>Pseudidiomarina</taxon>
    </lineage>
</organism>
<evidence type="ECO:0000256" key="3">
    <source>
        <dbReference type="ARBA" id="ARBA00022448"/>
    </source>
</evidence>
<evidence type="ECO:0000313" key="10">
    <source>
        <dbReference type="EMBL" id="KFZ31832.1"/>
    </source>
</evidence>
<dbReference type="InterPro" id="IPR000412">
    <property type="entry name" value="ABC_2_transport"/>
</dbReference>
<dbReference type="EMBL" id="JPER01000001">
    <property type="protein sequence ID" value="KFZ31832.1"/>
    <property type="molecule type" value="Genomic_DNA"/>
</dbReference>
<dbReference type="PRINTS" id="PR00164">
    <property type="entry name" value="ABC2TRNSPORT"/>
</dbReference>
<feature type="transmembrane region" description="Helical" evidence="8">
    <location>
        <begin position="254"/>
        <end position="273"/>
    </location>
</feature>
<feature type="transmembrane region" description="Helical" evidence="8">
    <location>
        <begin position="26"/>
        <end position="46"/>
    </location>
</feature>
<dbReference type="InterPro" id="IPR013525">
    <property type="entry name" value="ABC2_TM"/>
</dbReference>